<dbReference type="Gene3D" id="2.160.20.10">
    <property type="entry name" value="Single-stranded right-handed beta-helix, Pectin lyase-like"/>
    <property type="match status" value="1"/>
</dbReference>
<evidence type="ECO:0000313" key="5">
    <source>
        <dbReference type="Proteomes" id="UP000274097"/>
    </source>
</evidence>
<dbReference type="SUPFAM" id="SSF51126">
    <property type="entry name" value="Pectin lyase-like"/>
    <property type="match status" value="1"/>
</dbReference>
<organism evidence="3 6">
    <name type="scientific">Teichococcus wenyumeiae</name>
    <dbReference type="NCBI Taxonomy" id="2478470"/>
    <lineage>
        <taxon>Bacteria</taxon>
        <taxon>Pseudomonadati</taxon>
        <taxon>Pseudomonadota</taxon>
        <taxon>Alphaproteobacteria</taxon>
        <taxon>Acetobacterales</taxon>
        <taxon>Roseomonadaceae</taxon>
        <taxon>Roseomonas</taxon>
    </lineage>
</organism>
<dbReference type="EMBL" id="RAQU01000017">
    <property type="protein sequence ID" value="RKK05377.1"/>
    <property type="molecule type" value="Genomic_DNA"/>
</dbReference>
<dbReference type="InterPro" id="IPR011050">
    <property type="entry name" value="Pectin_lyase_fold/virulence"/>
</dbReference>
<evidence type="ECO:0000313" key="3">
    <source>
        <dbReference type="EMBL" id="RKK05377.1"/>
    </source>
</evidence>
<comment type="caution">
    <text evidence="3">The sequence shown here is derived from an EMBL/GenBank/DDBJ whole genome shotgun (WGS) entry which is preliminary data.</text>
</comment>
<evidence type="ECO:0000256" key="1">
    <source>
        <dbReference type="SAM" id="SignalP"/>
    </source>
</evidence>
<evidence type="ECO:0000259" key="2">
    <source>
        <dbReference type="Pfam" id="PF13229"/>
    </source>
</evidence>
<dbReference type="EMBL" id="RFLX01000024">
    <property type="protein sequence ID" value="RMI19146.1"/>
    <property type="molecule type" value="Genomic_DNA"/>
</dbReference>
<evidence type="ECO:0000313" key="4">
    <source>
        <dbReference type="EMBL" id="RMI19146.1"/>
    </source>
</evidence>
<dbReference type="Proteomes" id="UP000278036">
    <property type="component" value="Unassembled WGS sequence"/>
</dbReference>
<sequence length="491" mass="53494">MPEHLHRKGRWAQWPCAAAAAMLLAGPASAPASAAGPGPGATCPAGAIPVRPGMSLQSAINAAPAGASFCIGAGEHRLQAAIPKDGQRFHGEPGALLNGSRLVTEFSREGRYWVAEGQVQRGEQRPEVICLPGRERCSYPEAFFLDDVALVHVSRLQDVAPGRFFFDYRNNRVYFRDDPRGRKVEAAVAPYAFRGGARDVLVENLTIEKYAPPVQYGAVGYNRPSPGWIVRNNEIRLNYGLGVSVGSNTQVLENHIHGNGEMGAGCVGRDILFERNEIAFNGYFSGVDPNWEGGGGKCALTQRLVVRGNHLHHNNGYGFWTDIDNSGSLYEDNLVEDNLAGGLTHEISFSAVIRRNTLRRNGPVKPVWLWGAAILVQNSRDVEVYGNSVDMTGRGNGISLVQQDRGAYVTVNNHVHGNTLLSATPDHGASGALADHNPEGLRAGNNRFDGNLYRVRNPGDEHWAWVDGFRDWAEHRRRSGQDAGSRVEVLR</sequence>
<dbReference type="InterPro" id="IPR006626">
    <property type="entry name" value="PbH1"/>
</dbReference>
<dbReference type="InParanoid" id="A0A3A9JDF7"/>
<dbReference type="InterPro" id="IPR039448">
    <property type="entry name" value="Beta_helix"/>
</dbReference>
<feature type="chain" id="PRO_5017220112" evidence="1">
    <location>
        <begin position="35"/>
        <end position="491"/>
    </location>
</feature>
<reference evidence="3 6" key="1">
    <citation type="submission" date="2018-09" db="EMBL/GenBank/DDBJ databases">
        <title>Roseomonas sp. nov., isolated from feces of Tibetan antelopes in the Qinghai-Tibet plateau, China.</title>
        <authorList>
            <person name="Tian Z."/>
        </authorList>
    </citation>
    <scope>NUCLEOTIDE SEQUENCE [LARGE SCALE GENOMIC DNA]</scope>
    <source>
        <strain evidence="4 5">Z23</strain>
        <strain evidence="3 6">Z24</strain>
    </source>
</reference>
<evidence type="ECO:0000313" key="6">
    <source>
        <dbReference type="Proteomes" id="UP000278036"/>
    </source>
</evidence>
<dbReference type="Pfam" id="PF13229">
    <property type="entry name" value="Beta_helix"/>
    <property type="match status" value="1"/>
</dbReference>
<name>A0A3A9JDF7_9PROT</name>
<gene>
    <name evidence="3" type="ORF">D6Z83_04475</name>
    <name evidence="4" type="ORF">EBE87_21750</name>
</gene>
<keyword evidence="1" id="KW-0732">Signal</keyword>
<accession>A0A3A9JDF7</accession>
<protein>
    <submittedName>
        <fullName evidence="3">Right-handed parallel beta-helix repeat-containing protein</fullName>
    </submittedName>
</protein>
<dbReference type="Proteomes" id="UP000274097">
    <property type="component" value="Unassembled WGS sequence"/>
</dbReference>
<dbReference type="AlphaFoldDB" id="A0A3A9JDF7"/>
<proteinExistence type="predicted"/>
<dbReference type="SMART" id="SM00710">
    <property type="entry name" value="PbH1"/>
    <property type="match status" value="5"/>
</dbReference>
<dbReference type="InterPro" id="IPR012334">
    <property type="entry name" value="Pectin_lyas_fold"/>
</dbReference>
<feature type="domain" description="Right handed beta helix" evidence="2">
    <location>
        <begin position="228"/>
        <end position="389"/>
    </location>
</feature>
<keyword evidence="5" id="KW-1185">Reference proteome</keyword>
<feature type="signal peptide" evidence="1">
    <location>
        <begin position="1"/>
        <end position="34"/>
    </location>
</feature>